<feature type="compositionally biased region" description="Acidic residues" evidence="1">
    <location>
        <begin position="150"/>
        <end position="160"/>
    </location>
</feature>
<evidence type="ECO:0000313" key="2">
    <source>
        <dbReference type="EMBL" id="KAK7751184.1"/>
    </source>
</evidence>
<feature type="compositionally biased region" description="Polar residues" evidence="1">
    <location>
        <begin position="1"/>
        <end position="15"/>
    </location>
</feature>
<organism evidence="2 3">
    <name type="scientific">Diatrype stigma</name>
    <dbReference type="NCBI Taxonomy" id="117547"/>
    <lineage>
        <taxon>Eukaryota</taxon>
        <taxon>Fungi</taxon>
        <taxon>Dikarya</taxon>
        <taxon>Ascomycota</taxon>
        <taxon>Pezizomycotina</taxon>
        <taxon>Sordariomycetes</taxon>
        <taxon>Xylariomycetidae</taxon>
        <taxon>Xylariales</taxon>
        <taxon>Diatrypaceae</taxon>
        <taxon>Diatrype</taxon>
    </lineage>
</organism>
<accession>A0AAN9UXR4</accession>
<gene>
    <name evidence="2" type="ORF">SLS62_006868</name>
</gene>
<dbReference type="Pfam" id="PF20354">
    <property type="entry name" value="DUF6649"/>
    <property type="match status" value="1"/>
</dbReference>
<feature type="region of interest" description="Disordered" evidence="1">
    <location>
        <begin position="1"/>
        <end position="55"/>
    </location>
</feature>
<protein>
    <submittedName>
        <fullName evidence="2">Uncharacterized protein</fullName>
    </submittedName>
</protein>
<name>A0AAN9UXR4_9PEZI</name>
<evidence type="ECO:0000256" key="1">
    <source>
        <dbReference type="SAM" id="MobiDB-lite"/>
    </source>
</evidence>
<sequence length="310" mass="33442">MPFQNFQLESASGTGAPTFLSDASDASGPTGTAGGLGPFYPSSQANPSPFMSYPDPAAAAAAAGFAPAPTAPMMNTNTNTTAFDSAAIPCSNTRKRKATSQENERLSKRLSLLNLEQNGNKLYVPVENPQLRPLEAAAANTDSLNRIPESDGDDGDDMQLDDTKHKVYIYNLDDELASSSDGESSADEGQQGRLMFLPDIQKHLLQNRIPPSVLANPEGELAGMQLVLYREPASLSVPEEHDSVRRAVIEARHRLREKQRDEQQQQQREAGVAASFSIDTMSDDGNVPIPASNNGYENNIDDDPDAMEMD</sequence>
<feature type="region of interest" description="Disordered" evidence="1">
    <location>
        <begin position="256"/>
        <end position="310"/>
    </location>
</feature>
<dbReference type="EMBL" id="JAKJXP020000053">
    <property type="protein sequence ID" value="KAK7751184.1"/>
    <property type="molecule type" value="Genomic_DNA"/>
</dbReference>
<comment type="caution">
    <text evidence="2">The sequence shown here is derived from an EMBL/GenBank/DDBJ whole genome shotgun (WGS) entry which is preliminary data.</text>
</comment>
<reference evidence="2 3" key="1">
    <citation type="submission" date="2024-02" db="EMBL/GenBank/DDBJ databases">
        <title>De novo assembly and annotation of 12 fungi associated with fruit tree decline syndrome in Ontario, Canada.</title>
        <authorList>
            <person name="Sulman M."/>
            <person name="Ellouze W."/>
            <person name="Ilyukhin E."/>
        </authorList>
    </citation>
    <scope>NUCLEOTIDE SEQUENCE [LARGE SCALE GENOMIC DNA]</scope>
    <source>
        <strain evidence="2 3">M11/M66-122</strain>
    </source>
</reference>
<evidence type="ECO:0000313" key="3">
    <source>
        <dbReference type="Proteomes" id="UP001320420"/>
    </source>
</evidence>
<proteinExistence type="predicted"/>
<keyword evidence="3" id="KW-1185">Reference proteome</keyword>
<dbReference type="InterPro" id="IPR046591">
    <property type="entry name" value="DUF6649"/>
</dbReference>
<dbReference type="AlphaFoldDB" id="A0AAN9UXR4"/>
<feature type="compositionally biased region" description="Acidic residues" evidence="1">
    <location>
        <begin position="299"/>
        <end position="310"/>
    </location>
</feature>
<dbReference type="Proteomes" id="UP001320420">
    <property type="component" value="Unassembled WGS sequence"/>
</dbReference>
<feature type="region of interest" description="Disordered" evidence="1">
    <location>
        <begin position="138"/>
        <end position="160"/>
    </location>
</feature>